<keyword evidence="2" id="KW-1185">Reference proteome</keyword>
<dbReference type="AlphaFoldDB" id="A0A9P1KHE0"/>
<dbReference type="InterPro" id="IPR036388">
    <property type="entry name" value="WH-like_DNA-bd_sf"/>
</dbReference>
<evidence type="ECO:0000313" key="2">
    <source>
        <dbReference type="Proteomes" id="UP000032946"/>
    </source>
</evidence>
<name>A0A9P1KHE0_9CYAN</name>
<dbReference type="SUPFAM" id="SSF48295">
    <property type="entry name" value="TrpR-like"/>
    <property type="match status" value="1"/>
</dbReference>
<dbReference type="GO" id="GO:0043565">
    <property type="term" value="F:sequence-specific DNA binding"/>
    <property type="evidence" value="ECO:0007669"/>
    <property type="project" value="InterPro"/>
</dbReference>
<dbReference type="Proteomes" id="UP000032946">
    <property type="component" value="Chromosome"/>
</dbReference>
<evidence type="ECO:0000313" key="1">
    <source>
        <dbReference type="EMBL" id="CDM97051.1"/>
    </source>
</evidence>
<protein>
    <submittedName>
        <fullName evidence="1">Transposase</fullName>
    </submittedName>
</protein>
<dbReference type="InterPro" id="IPR010921">
    <property type="entry name" value="Trp_repressor/repl_initiator"/>
</dbReference>
<gene>
    <name evidence="1" type="ORF">ARTHRO_50018</name>
</gene>
<dbReference type="Gene3D" id="1.10.10.10">
    <property type="entry name" value="Winged helix-like DNA-binding domain superfamily/Winged helix DNA-binding domain"/>
    <property type="match status" value="1"/>
</dbReference>
<organism evidence="1 2">
    <name type="scientific">Limnospira indica PCC 8005</name>
    <dbReference type="NCBI Taxonomy" id="376219"/>
    <lineage>
        <taxon>Bacteria</taxon>
        <taxon>Bacillati</taxon>
        <taxon>Cyanobacteriota</taxon>
        <taxon>Cyanophyceae</taxon>
        <taxon>Oscillatoriophycideae</taxon>
        <taxon>Oscillatoriales</taxon>
        <taxon>Sirenicapillariaceae</taxon>
        <taxon>Limnospira</taxon>
    </lineage>
</organism>
<dbReference type="EMBL" id="FO818640">
    <property type="protein sequence ID" value="CDM97051.1"/>
    <property type="molecule type" value="Genomic_DNA"/>
</dbReference>
<proteinExistence type="predicted"/>
<sequence>MSRYSVAFRKKVVTAYQLGQGSIRQLAEQFMMSPATVHSYIKKISRNSRYNSSKARAQSS</sequence>
<accession>A0A9P1KHE0</accession>
<reference evidence="1 2" key="1">
    <citation type="submission" date="2014-02" db="EMBL/GenBank/DDBJ databases">
        <authorList>
            <person name="Genoscope - CEA"/>
        </authorList>
    </citation>
    <scope>NUCLEOTIDE SEQUENCE [LARGE SCALE GENOMIC DNA]</scope>
    <source>
        <strain evidence="1 2">PCC 8005</strain>
    </source>
</reference>